<feature type="non-terminal residue" evidence="1">
    <location>
        <position position="128"/>
    </location>
</feature>
<evidence type="ECO:0000313" key="1">
    <source>
        <dbReference type="EMBL" id="CAH2069194.1"/>
    </source>
</evidence>
<keyword evidence="2" id="KW-1185">Reference proteome</keyword>
<organism evidence="1 2">
    <name type="scientific">Iphiclides podalirius</name>
    <name type="common">scarce swallowtail</name>
    <dbReference type="NCBI Taxonomy" id="110791"/>
    <lineage>
        <taxon>Eukaryota</taxon>
        <taxon>Metazoa</taxon>
        <taxon>Ecdysozoa</taxon>
        <taxon>Arthropoda</taxon>
        <taxon>Hexapoda</taxon>
        <taxon>Insecta</taxon>
        <taxon>Pterygota</taxon>
        <taxon>Neoptera</taxon>
        <taxon>Endopterygota</taxon>
        <taxon>Lepidoptera</taxon>
        <taxon>Glossata</taxon>
        <taxon>Ditrysia</taxon>
        <taxon>Papilionoidea</taxon>
        <taxon>Papilionidae</taxon>
        <taxon>Papilioninae</taxon>
        <taxon>Iphiclides</taxon>
    </lineage>
</organism>
<dbReference type="EMBL" id="OW152817">
    <property type="protein sequence ID" value="CAH2069194.1"/>
    <property type="molecule type" value="Genomic_DNA"/>
</dbReference>
<reference evidence="1" key="1">
    <citation type="submission" date="2022-03" db="EMBL/GenBank/DDBJ databases">
        <authorList>
            <person name="Martin H S."/>
        </authorList>
    </citation>
    <scope>NUCLEOTIDE SEQUENCE</scope>
</reference>
<evidence type="ECO:0000313" key="2">
    <source>
        <dbReference type="Proteomes" id="UP000837857"/>
    </source>
</evidence>
<dbReference type="Proteomes" id="UP000837857">
    <property type="component" value="Chromosome 5"/>
</dbReference>
<gene>
    <name evidence="1" type="ORF">IPOD504_LOCUS14783</name>
</gene>
<proteinExistence type="predicted"/>
<sequence length="128" mass="13891">MREARGVGASGTYGKKAVARAAANLRLICIMRREITRQGCQLPPPPRVAFGLRRPRRPALCPGQFPMMPALSAYRVAPALVGAGALPPASPLRPLRPREPCRGAAALSPRQRFQWPFFSPSTLHVEGN</sequence>
<name>A0ABN8IYD3_9NEOP</name>
<accession>A0ABN8IYD3</accession>
<protein>
    <submittedName>
        <fullName evidence="1">Uncharacterized protein</fullName>
    </submittedName>
</protein>